<dbReference type="PRINTS" id="PR00081">
    <property type="entry name" value="GDHRDH"/>
</dbReference>
<name>A0ABV3DYG1_9ACTN</name>
<evidence type="ECO:0000259" key="4">
    <source>
        <dbReference type="SMART" id="SM00822"/>
    </source>
</evidence>
<dbReference type="SUPFAM" id="SSF51735">
    <property type="entry name" value="NAD(P)-binding Rossmann-fold domains"/>
    <property type="match status" value="1"/>
</dbReference>
<dbReference type="InterPro" id="IPR057326">
    <property type="entry name" value="KR_dom"/>
</dbReference>
<dbReference type="PANTHER" id="PTHR48107:SF7">
    <property type="entry name" value="RE15974P"/>
    <property type="match status" value="1"/>
</dbReference>
<reference evidence="5 6" key="1">
    <citation type="submission" date="2024-06" db="EMBL/GenBank/DDBJ databases">
        <title>The Natural Products Discovery Center: Release of the First 8490 Sequenced Strains for Exploring Actinobacteria Biosynthetic Diversity.</title>
        <authorList>
            <person name="Kalkreuter E."/>
            <person name="Kautsar S.A."/>
            <person name="Yang D."/>
            <person name="Bader C.D."/>
            <person name="Teijaro C.N."/>
            <person name="Fluegel L."/>
            <person name="Davis C.M."/>
            <person name="Simpson J.R."/>
            <person name="Lauterbach L."/>
            <person name="Steele A.D."/>
            <person name="Gui C."/>
            <person name="Meng S."/>
            <person name="Li G."/>
            <person name="Viehrig K."/>
            <person name="Ye F."/>
            <person name="Su P."/>
            <person name="Kiefer A.F."/>
            <person name="Nichols A."/>
            <person name="Cepeda A.J."/>
            <person name="Yan W."/>
            <person name="Fan B."/>
            <person name="Jiang Y."/>
            <person name="Adhikari A."/>
            <person name="Zheng C.-J."/>
            <person name="Schuster L."/>
            <person name="Cowan T.M."/>
            <person name="Smanski M.J."/>
            <person name="Chevrette M.G."/>
            <person name="De Carvalho L.P.S."/>
            <person name="Shen B."/>
        </authorList>
    </citation>
    <scope>NUCLEOTIDE SEQUENCE [LARGE SCALE GENOMIC DNA]</scope>
    <source>
        <strain evidence="5 6">NPDC048946</strain>
    </source>
</reference>
<dbReference type="InterPro" id="IPR036291">
    <property type="entry name" value="NAD(P)-bd_dom_sf"/>
</dbReference>
<evidence type="ECO:0000256" key="1">
    <source>
        <dbReference type="ARBA" id="ARBA00006484"/>
    </source>
</evidence>
<dbReference type="Pfam" id="PF13561">
    <property type="entry name" value="adh_short_C2"/>
    <property type="match status" value="1"/>
</dbReference>
<feature type="region of interest" description="Disordered" evidence="3">
    <location>
        <begin position="1"/>
        <end position="20"/>
    </location>
</feature>
<dbReference type="PANTHER" id="PTHR48107">
    <property type="entry name" value="NADPH-DEPENDENT ALDEHYDE REDUCTASE-LIKE PROTEIN, CHLOROPLASTIC-RELATED"/>
    <property type="match status" value="1"/>
</dbReference>
<dbReference type="RefSeq" id="WP_358365137.1">
    <property type="nucleotide sequence ID" value="NZ_JBEZFP010000264.1"/>
</dbReference>
<proteinExistence type="inferred from homology"/>
<comment type="caution">
    <text evidence="5">The sequence shown here is derived from an EMBL/GenBank/DDBJ whole genome shotgun (WGS) entry which is preliminary data.</text>
</comment>
<evidence type="ECO:0000256" key="2">
    <source>
        <dbReference type="ARBA" id="ARBA00023002"/>
    </source>
</evidence>
<dbReference type="InterPro" id="IPR002347">
    <property type="entry name" value="SDR_fam"/>
</dbReference>
<organism evidence="5 6">
    <name type="scientific">Streptodolium elevatio</name>
    <dbReference type="NCBI Taxonomy" id="3157996"/>
    <lineage>
        <taxon>Bacteria</taxon>
        <taxon>Bacillati</taxon>
        <taxon>Actinomycetota</taxon>
        <taxon>Actinomycetes</taxon>
        <taxon>Kitasatosporales</taxon>
        <taxon>Streptomycetaceae</taxon>
        <taxon>Streptodolium</taxon>
    </lineage>
</organism>
<evidence type="ECO:0000313" key="6">
    <source>
        <dbReference type="Proteomes" id="UP001551482"/>
    </source>
</evidence>
<keyword evidence="2" id="KW-0560">Oxidoreductase</keyword>
<gene>
    <name evidence="5" type="ORF">AB0C36_42795</name>
</gene>
<dbReference type="Proteomes" id="UP001551482">
    <property type="component" value="Unassembled WGS sequence"/>
</dbReference>
<evidence type="ECO:0000313" key="5">
    <source>
        <dbReference type="EMBL" id="MEU8140199.1"/>
    </source>
</evidence>
<dbReference type="SMART" id="SM00822">
    <property type="entry name" value="PKS_KR"/>
    <property type="match status" value="1"/>
</dbReference>
<feature type="domain" description="Ketoreductase" evidence="4">
    <location>
        <begin position="15"/>
        <end position="194"/>
    </location>
</feature>
<protein>
    <submittedName>
        <fullName evidence="5">SDR family oxidoreductase</fullName>
    </submittedName>
</protein>
<dbReference type="Gene3D" id="3.40.50.720">
    <property type="entry name" value="NAD(P)-binding Rossmann-like Domain"/>
    <property type="match status" value="1"/>
</dbReference>
<comment type="similarity">
    <text evidence="1">Belongs to the short-chain dehydrogenases/reductases (SDR) family.</text>
</comment>
<dbReference type="PRINTS" id="PR00080">
    <property type="entry name" value="SDRFAMILY"/>
</dbReference>
<dbReference type="EMBL" id="JBEZFP010000264">
    <property type="protein sequence ID" value="MEU8140199.1"/>
    <property type="molecule type" value="Genomic_DNA"/>
</dbReference>
<sequence>MPEDQTPQGRSLEGKTAVVTGGSRGIGRGIVERLCRDGAHVLFNYATSHAAAEDVVRCVAEHGGKVRAVQVDLTEPDAADRLVREAEAEFGGLDILVNNAATAFVPTPLADLDPDLFDKVLATDMRTVFLLLQYAARQMRDGGRIITISTLNTVRSAPGIAPYAASKGAIEQLTYVAARELGIRGITANVVSPGATDTDLLRGTNPPEALEMAAQMSPLARLGEPSDVADVVAFLAGHDARWLTGQNIRATGGIG</sequence>
<keyword evidence="6" id="KW-1185">Reference proteome</keyword>
<accession>A0ABV3DYG1</accession>
<evidence type="ECO:0000256" key="3">
    <source>
        <dbReference type="SAM" id="MobiDB-lite"/>
    </source>
</evidence>